<feature type="transmembrane region" description="Helical" evidence="8">
    <location>
        <begin position="43"/>
        <end position="62"/>
    </location>
</feature>
<dbReference type="GO" id="GO:0009234">
    <property type="term" value="P:menaquinone biosynthetic process"/>
    <property type="evidence" value="ECO:0007669"/>
    <property type="project" value="UniProtKB-UniRule"/>
</dbReference>
<dbReference type="AlphaFoldDB" id="A0A6B1DQJ3"/>
<dbReference type="UniPathway" id="UPA00079">
    <property type="reaction ID" value="UER00168"/>
</dbReference>
<keyword evidence="6 8" id="KW-1133">Transmembrane helix</keyword>
<dbReference type="NCBIfam" id="TIGR00751">
    <property type="entry name" value="menA"/>
    <property type="match status" value="1"/>
</dbReference>
<dbReference type="CDD" id="cd13962">
    <property type="entry name" value="PT_UbiA_UBIAD1"/>
    <property type="match status" value="1"/>
</dbReference>
<evidence type="ECO:0000256" key="4">
    <source>
        <dbReference type="ARBA" id="ARBA00022679"/>
    </source>
</evidence>
<comment type="pathway">
    <text evidence="8">Quinol/quinone metabolism; menaquinone biosynthesis; menaquinol from 1,4-dihydroxy-2-naphthoate: step 1/2.</text>
</comment>
<keyword evidence="7 8" id="KW-0472">Membrane</keyword>
<dbReference type="EC" id="2.5.1.74" evidence="8 9"/>
<dbReference type="Gene3D" id="1.10.357.140">
    <property type="entry name" value="UbiA prenyltransferase"/>
    <property type="match status" value="1"/>
</dbReference>
<evidence type="ECO:0000256" key="7">
    <source>
        <dbReference type="ARBA" id="ARBA00023136"/>
    </source>
</evidence>
<comment type="function">
    <text evidence="8">Conversion of 1,4-dihydroxy-2-naphthoate (DHNA) to demethylmenaquinone (DMK).</text>
</comment>
<feature type="transmembrane region" description="Helical" evidence="8">
    <location>
        <begin position="275"/>
        <end position="294"/>
    </location>
</feature>
<feature type="transmembrane region" description="Helical" evidence="8">
    <location>
        <begin position="172"/>
        <end position="192"/>
    </location>
</feature>
<evidence type="ECO:0000256" key="3">
    <source>
        <dbReference type="ARBA" id="ARBA00022475"/>
    </source>
</evidence>
<comment type="catalytic activity">
    <reaction evidence="8">
        <text>an all-trans-polyprenyl diphosphate + 1,4-dihydroxy-2-naphthoate + H(+) = a 2-demethylmenaquinol + CO2 + diphosphate</text>
        <dbReference type="Rhea" id="RHEA:26478"/>
        <dbReference type="Rhea" id="RHEA-COMP:9563"/>
        <dbReference type="Rhea" id="RHEA-COMP:9564"/>
        <dbReference type="ChEBI" id="CHEBI:11173"/>
        <dbReference type="ChEBI" id="CHEBI:15378"/>
        <dbReference type="ChEBI" id="CHEBI:16526"/>
        <dbReference type="ChEBI" id="CHEBI:33019"/>
        <dbReference type="ChEBI" id="CHEBI:55437"/>
        <dbReference type="ChEBI" id="CHEBI:58914"/>
        <dbReference type="EC" id="2.5.1.74"/>
    </reaction>
</comment>
<evidence type="ECO:0000256" key="5">
    <source>
        <dbReference type="ARBA" id="ARBA00022692"/>
    </source>
</evidence>
<feature type="transmembrane region" description="Helical" evidence="8">
    <location>
        <begin position="93"/>
        <end position="113"/>
    </location>
</feature>
<evidence type="ECO:0000256" key="9">
    <source>
        <dbReference type="NCBIfam" id="TIGR00751"/>
    </source>
</evidence>
<dbReference type="InterPro" id="IPR026046">
    <property type="entry name" value="UBIAD1"/>
</dbReference>
<dbReference type="GO" id="GO:0046428">
    <property type="term" value="F:1,4-dihydroxy-2-naphthoate polyprenyltransferase activity"/>
    <property type="evidence" value="ECO:0007669"/>
    <property type="project" value="UniProtKB-UniRule"/>
</dbReference>
<feature type="transmembrane region" description="Helical" evidence="8">
    <location>
        <begin position="20"/>
        <end position="37"/>
    </location>
</feature>
<comment type="subcellular location">
    <subcellularLocation>
        <location evidence="8">Cell membrane</location>
        <topology evidence="8">Multi-pass membrane protein</topology>
    </subcellularLocation>
    <subcellularLocation>
        <location evidence="1">Membrane</location>
        <topology evidence="1">Multi-pass membrane protein</topology>
    </subcellularLocation>
</comment>
<dbReference type="InterPro" id="IPR000537">
    <property type="entry name" value="UbiA_prenyltransferase"/>
</dbReference>
<dbReference type="InterPro" id="IPR044878">
    <property type="entry name" value="UbiA_sf"/>
</dbReference>
<dbReference type="PANTHER" id="PTHR13929:SF0">
    <property type="entry name" value="UBIA PRENYLTRANSFERASE DOMAIN-CONTAINING PROTEIN 1"/>
    <property type="match status" value="1"/>
</dbReference>
<evidence type="ECO:0000256" key="1">
    <source>
        <dbReference type="ARBA" id="ARBA00004141"/>
    </source>
</evidence>
<name>A0A6B1DQJ3_9CHLR</name>
<gene>
    <name evidence="8 10" type="primary">menA</name>
    <name evidence="10" type="ORF">F4Y08_01935</name>
</gene>
<evidence type="ECO:0000313" key="10">
    <source>
        <dbReference type="EMBL" id="MYD89086.1"/>
    </source>
</evidence>
<protein>
    <recommendedName>
        <fullName evidence="8 9">1,4-dihydroxy-2-naphthoate octaprenyltransferase</fullName>
        <shortName evidence="8">DHNA-octaprenyltransferase</shortName>
        <ecNumber evidence="8 9">2.5.1.74</ecNumber>
    </recommendedName>
</protein>
<keyword evidence="4 8" id="KW-0808">Transferase</keyword>
<comment type="caution">
    <text evidence="10">The sequence shown here is derived from an EMBL/GenBank/DDBJ whole genome shotgun (WGS) entry which is preliminary data.</text>
</comment>
<feature type="transmembrane region" description="Helical" evidence="8">
    <location>
        <begin position="213"/>
        <end position="239"/>
    </location>
</feature>
<keyword evidence="3 8" id="KW-1003">Cell membrane</keyword>
<dbReference type="PANTHER" id="PTHR13929">
    <property type="entry name" value="1,4-DIHYDROXY-2-NAPHTHOATE OCTAPRENYLTRANSFERASE"/>
    <property type="match status" value="1"/>
</dbReference>
<dbReference type="InterPro" id="IPR004657">
    <property type="entry name" value="MenA"/>
</dbReference>
<sequence length="295" mass="31131">MPAKRSPLSIWIQAARPKTLVAGVAPVVIGLAMASTAAPLVWISAVLTLLASVGIQVGTNFVNDFADWRRGADQPDRIGPQRVMQAGLLSSRAMTVGICLVFGSVLVAGTYLFLHSGPFVLAVGVTGVLLGFLYSVGPSPLAYNGLSDLMVLLYFGVLAVAGTWYVQVGQVAMHVLLAGAAPGLLSTAILAVNNIRDRDQDQRAGRRTLVIRYGLGFGRWEYTLCCVVAAFVPVLLWLLGYAPPWILLASAGLVPSAGLIKEVWTLSGPGLNNTLAKTAGLLVLYSGLFCLGWLL</sequence>
<feature type="transmembrane region" description="Helical" evidence="8">
    <location>
        <begin position="149"/>
        <end position="166"/>
    </location>
</feature>
<dbReference type="GO" id="GO:0042371">
    <property type="term" value="P:vitamin K biosynthetic process"/>
    <property type="evidence" value="ECO:0007669"/>
    <property type="project" value="TreeGrafter"/>
</dbReference>
<evidence type="ECO:0000256" key="8">
    <source>
        <dbReference type="HAMAP-Rule" id="MF_01937"/>
    </source>
</evidence>
<comment type="similarity">
    <text evidence="8">Belongs to the MenA family. Type 1 subfamily.</text>
</comment>
<evidence type="ECO:0000256" key="2">
    <source>
        <dbReference type="ARBA" id="ARBA00022428"/>
    </source>
</evidence>
<dbReference type="PIRSF" id="PIRSF005355">
    <property type="entry name" value="UBIAD1"/>
    <property type="match status" value="1"/>
</dbReference>
<dbReference type="Pfam" id="PF01040">
    <property type="entry name" value="UbiA"/>
    <property type="match status" value="1"/>
</dbReference>
<accession>A0A6B1DQJ3</accession>
<keyword evidence="5 8" id="KW-0812">Transmembrane</keyword>
<reference evidence="10" key="1">
    <citation type="submission" date="2019-09" db="EMBL/GenBank/DDBJ databases">
        <title>Characterisation of the sponge microbiome using genome-centric metagenomics.</title>
        <authorList>
            <person name="Engelberts J.P."/>
            <person name="Robbins S.J."/>
            <person name="De Goeij J.M."/>
            <person name="Aranda M."/>
            <person name="Bell S.C."/>
            <person name="Webster N.S."/>
        </authorList>
    </citation>
    <scope>NUCLEOTIDE SEQUENCE</scope>
    <source>
        <strain evidence="10">SB0662_bin_9</strain>
    </source>
</reference>
<dbReference type="EMBL" id="VXPY01000013">
    <property type="protein sequence ID" value="MYD89086.1"/>
    <property type="molecule type" value="Genomic_DNA"/>
</dbReference>
<dbReference type="HAMAP" id="MF_01937">
    <property type="entry name" value="MenA_1"/>
    <property type="match status" value="1"/>
</dbReference>
<keyword evidence="2 8" id="KW-0474">Menaquinone biosynthesis</keyword>
<evidence type="ECO:0000256" key="6">
    <source>
        <dbReference type="ARBA" id="ARBA00022989"/>
    </source>
</evidence>
<proteinExistence type="inferred from homology"/>
<feature type="transmembrane region" description="Helical" evidence="8">
    <location>
        <begin position="119"/>
        <end position="137"/>
    </location>
</feature>
<dbReference type="GO" id="GO:0005886">
    <property type="term" value="C:plasma membrane"/>
    <property type="evidence" value="ECO:0007669"/>
    <property type="project" value="UniProtKB-SubCell"/>
</dbReference>
<organism evidence="10">
    <name type="scientific">Caldilineaceae bacterium SB0662_bin_9</name>
    <dbReference type="NCBI Taxonomy" id="2605258"/>
    <lineage>
        <taxon>Bacteria</taxon>
        <taxon>Bacillati</taxon>
        <taxon>Chloroflexota</taxon>
        <taxon>Caldilineae</taxon>
        <taxon>Caldilineales</taxon>
        <taxon>Caldilineaceae</taxon>
    </lineage>
</organism>